<evidence type="ECO:0000256" key="7">
    <source>
        <dbReference type="ARBA" id="ARBA00035172"/>
    </source>
</evidence>
<evidence type="ECO:0000313" key="10">
    <source>
        <dbReference type="EMBL" id="HIY96739.1"/>
    </source>
</evidence>
<comment type="similarity">
    <text evidence="1 8 9">Belongs to the bacterial ribosomal protein bL20 family.</text>
</comment>
<keyword evidence="2 8" id="KW-0699">rRNA-binding</keyword>
<dbReference type="GO" id="GO:1990904">
    <property type="term" value="C:ribonucleoprotein complex"/>
    <property type="evidence" value="ECO:0007669"/>
    <property type="project" value="UniProtKB-KW"/>
</dbReference>
<keyword evidence="4 8" id="KW-0689">Ribosomal protein</keyword>
<evidence type="ECO:0000256" key="3">
    <source>
        <dbReference type="ARBA" id="ARBA00022884"/>
    </source>
</evidence>
<dbReference type="PANTHER" id="PTHR10986">
    <property type="entry name" value="39S RIBOSOMAL PROTEIN L20"/>
    <property type="match status" value="1"/>
</dbReference>
<comment type="caution">
    <text evidence="10">The sequence shown here is derived from an EMBL/GenBank/DDBJ whole genome shotgun (WGS) entry which is preliminary data.</text>
</comment>
<keyword evidence="3 8" id="KW-0694">RNA-binding</keyword>
<dbReference type="InterPro" id="IPR035566">
    <property type="entry name" value="Ribosomal_protein_bL20_C"/>
</dbReference>
<evidence type="ECO:0000256" key="2">
    <source>
        <dbReference type="ARBA" id="ARBA00022730"/>
    </source>
</evidence>
<keyword evidence="5 8" id="KW-0687">Ribonucleoprotein</keyword>
<evidence type="ECO:0000256" key="8">
    <source>
        <dbReference type="HAMAP-Rule" id="MF_00382"/>
    </source>
</evidence>
<comment type="function">
    <text evidence="6 8 9">Binds directly to 23S ribosomal RNA and is necessary for the in vitro assembly process of the 50S ribosomal subunit. It is not involved in the protein synthesizing functions of that subunit.</text>
</comment>
<evidence type="ECO:0000256" key="4">
    <source>
        <dbReference type="ARBA" id="ARBA00022980"/>
    </source>
</evidence>
<dbReference type="CDD" id="cd07026">
    <property type="entry name" value="Ribosomal_L20"/>
    <property type="match status" value="1"/>
</dbReference>
<sequence length="117" mass="13179">MRIKRGVNAVKKRRKIFKLSKGYFGSKSKSYRIAREAVMKSLMYAYIGRKNRKRDFRQLWIARINAAARQNGLSYSKFMHGLKVAGIDLNRKVLADIAVNDAAAFAALAEKAKAAIA</sequence>
<reference evidence="10" key="2">
    <citation type="submission" date="2021-04" db="EMBL/GenBank/DDBJ databases">
        <authorList>
            <person name="Gilroy R."/>
        </authorList>
    </citation>
    <scope>NUCLEOTIDE SEQUENCE</scope>
    <source>
        <strain evidence="10">1345</strain>
    </source>
</reference>
<accession>A0A9D1ZVV2</accession>
<dbReference type="PRINTS" id="PR00062">
    <property type="entry name" value="RIBOSOMALL20"/>
</dbReference>
<dbReference type="HAMAP" id="MF_00382">
    <property type="entry name" value="Ribosomal_bL20"/>
    <property type="match status" value="1"/>
</dbReference>
<name>A0A9D1ZVV2_9FIRM</name>
<dbReference type="Gene3D" id="1.10.1900.20">
    <property type="entry name" value="Ribosomal protein L20"/>
    <property type="match status" value="1"/>
</dbReference>
<dbReference type="InterPro" id="IPR005813">
    <property type="entry name" value="Ribosomal_bL20"/>
</dbReference>
<dbReference type="Gene3D" id="6.10.160.10">
    <property type="match status" value="1"/>
</dbReference>
<dbReference type="NCBIfam" id="TIGR01032">
    <property type="entry name" value="rplT_bact"/>
    <property type="match status" value="1"/>
</dbReference>
<dbReference type="GO" id="GO:0019843">
    <property type="term" value="F:rRNA binding"/>
    <property type="evidence" value="ECO:0007669"/>
    <property type="project" value="UniProtKB-UniRule"/>
</dbReference>
<dbReference type="Pfam" id="PF00453">
    <property type="entry name" value="Ribosomal_L20"/>
    <property type="match status" value="1"/>
</dbReference>
<dbReference type="InterPro" id="IPR049946">
    <property type="entry name" value="RIBOSOMAL_L20_CS"/>
</dbReference>
<protein>
    <recommendedName>
        <fullName evidence="7 8">Large ribosomal subunit protein bL20</fullName>
    </recommendedName>
</protein>
<proteinExistence type="inferred from homology"/>
<reference evidence="10" key="1">
    <citation type="journal article" date="2021" name="PeerJ">
        <title>Extensive microbial diversity within the chicken gut microbiome revealed by metagenomics and culture.</title>
        <authorList>
            <person name="Gilroy R."/>
            <person name="Ravi A."/>
            <person name="Getino M."/>
            <person name="Pursley I."/>
            <person name="Horton D.L."/>
            <person name="Alikhan N.F."/>
            <person name="Baker D."/>
            <person name="Gharbi K."/>
            <person name="Hall N."/>
            <person name="Watson M."/>
            <person name="Adriaenssens E.M."/>
            <person name="Foster-Nyarko E."/>
            <person name="Jarju S."/>
            <person name="Secka A."/>
            <person name="Antonio M."/>
            <person name="Oren A."/>
            <person name="Chaudhuri R.R."/>
            <person name="La Ragione R."/>
            <person name="Hildebrand F."/>
            <person name="Pallen M.J."/>
        </authorList>
    </citation>
    <scope>NUCLEOTIDE SEQUENCE</scope>
    <source>
        <strain evidence="10">1345</strain>
    </source>
</reference>
<dbReference type="PROSITE" id="PS00937">
    <property type="entry name" value="RIBOSOMAL_L20"/>
    <property type="match status" value="1"/>
</dbReference>
<organism evidence="10 11">
    <name type="scientific">Candidatus Borkfalkia excrementigallinarum</name>
    <dbReference type="NCBI Taxonomy" id="2838506"/>
    <lineage>
        <taxon>Bacteria</taxon>
        <taxon>Bacillati</taxon>
        <taxon>Bacillota</taxon>
        <taxon>Clostridia</taxon>
        <taxon>Christensenellales</taxon>
        <taxon>Christensenellaceae</taxon>
        <taxon>Candidatus Borkfalkia</taxon>
    </lineage>
</organism>
<evidence type="ECO:0000256" key="5">
    <source>
        <dbReference type="ARBA" id="ARBA00023274"/>
    </source>
</evidence>
<gene>
    <name evidence="8 10" type="primary">rplT</name>
    <name evidence="10" type="ORF">H9729_03550</name>
</gene>
<dbReference type="GO" id="GO:0003735">
    <property type="term" value="F:structural constituent of ribosome"/>
    <property type="evidence" value="ECO:0007669"/>
    <property type="project" value="InterPro"/>
</dbReference>
<dbReference type="FunFam" id="1.10.1900.20:FF:000001">
    <property type="entry name" value="50S ribosomal protein L20"/>
    <property type="match status" value="1"/>
</dbReference>
<evidence type="ECO:0000313" key="11">
    <source>
        <dbReference type="Proteomes" id="UP000886750"/>
    </source>
</evidence>
<evidence type="ECO:0000256" key="6">
    <source>
        <dbReference type="ARBA" id="ARBA00024775"/>
    </source>
</evidence>
<dbReference type="GO" id="GO:0006412">
    <property type="term" value="P:translation"/>
    <property type="evidence" value="ECO:0007669"/>
    <property type="project" value="InterPro"/>
</dbReference>
<dbReference type="SUPFAM" id="SSF74731">
    <property type="entry name" value="Ribosomal protein L20"/>
    <property type="match status" value="1"/>
</dbReference>
<dbReference type="Proteomes" id="UP000886750">
    <property type="component" value="Unassembled WGS sequence"/>
</dbReference>
<dbReference type="AlphaFoldDB" id="A0A9D1ZVV2"/>
<dbReference type="GO" id="GO:0005840">
    <property type="term" value="C:ribosome"/>
    <property type="evidence" value="ECO:0007669"/>
    <property type="project" value="UniProtKB-KW"/>
</dbReference>
<evidence type="ECO:0000256" key="9">
    <source>
        <dbReference type="RuleBase" id="RU000560"/>
    </source>
</evidence>
<dbReference type="EMBL" id="DXCQ01000028">
    <property type="protein sequence ID" value="HIY96739.1"/>
    <property type="molecule type" value="Genomic_DNA"/>
</dbReference>
<evidence type="ECO:0000256" key="1">
    <source>
        <dbReference type="ARBA" id="ARBA00007698"/>
    </source>
</evidence>
<dbReference type="GO" id="GO:0000027">
    <property type="term" value="P:ribosomal large subunit assembly"/>
    <property type="evidence" value="ECO:0007669"/>
    <property type="project" value="UniProtKB-UniRule"/>
</dbReference>